<dbReference type="InterPro" id="IPR038063">
    <property type="entry name" value="Transpep_catalytic_dom"/>
</dbReference>
<dbReference type="GO" id="GO:0008360">
    <property type="term" value="P:regulation of cell shape"/>
    <property type="evidence" value="ECO:0007669"/>
    <property type="project" value="UniProtKB-UniRule"/>
</dbReference>
<evidence type="ECO:0000256" key="4">
    <source>
        <dbReference type="ARBA" id="ARBA00022960"/>
    </source>
</evidence>
<keyword evidence="10" id="KW-1185">Reference proteome</keyword>
<evidence type="ECO:0000256" key="3">
    <source>
        <dbReference type="ARBA" id="ARBA00022679"/>
    </source>
</evidence>
<organism evidence="9 10">
    <name type="scientific">Sphingomonas oligophenolica</name>
    <dbReference type="NCBI Taxonomy" id="301154"/>
    <lineage>
        <taxon>Bacteria</taxon>
        <taxon>Pseudomonadati</taxon>
        <taxon>Pseudomonadota</taxon>
        <taxon>Alphaproteobacteria</taxon>
        <taxon>Sphingomonadales</taxon>
        <taxon>Sphingomonadaceae</taxon>
        <taxon>Sphingomonas</taxon>
    </lineage>
</organism>
<dbReference type="PROSITE" id="PS52029">
    <property type="entry name" value="LD_TPASE"/>
    <property type="match status" value="1"/>
</dbReference>
<dbReference type="GO" id="GO:0005576">
    <property type="term" value="C:extracellular region"/>
    <property type="evidence" value="ECO:0007669"/>
    <property type="project" value="TreeGrafter"/>
</dbReference>
<proteinExistence type="inferred from homology"/>
<evidence type="ECO:0000256" key="7">
    <source>
        <dbReference type="PROSITE-ProRule" id="PRU01373"/>
    </source>
</evidence>
<dbReference type="UniPathway" id="UPA00219"/>
<feature type="active site" description="Proton donor/acceptor" evidence="7">
    <location>
        <position position="122"/>
    </location>
</feature>
<dbReference type="GO" id="GO:0018104">
    <property type="term" value="P:peptidoglycan-protein cross-linking"/>
    <property type="evidence" value="ECO:0007669"/>
    <property type="project" value="TreeGrafter"/>
</dbReference>
<dbReference type="InterPro" id="IPR050979">
    <property type="entry name" value="LD-transpeptidase"/>
</dbReference>
<dbReference type="PANTHER" id="PTHR30582">
    <property type="entry name" value="L,D-TRANSPEPTIDASE"/>
    <property type="match status" value="1"/>
</dbReference>
<dbReference type="Gene3D" id="2.40.440.10">
    <property type="entry name" value="L,D-transpeptidase catalytic domain-like"/>
    <property type="match status" value="1"/>
</dbReference>
<feature type="active site" description="Nucleophile" evidence="7">
    <location>
        <position position="135"/>
    </location>
</feature>
<comment type="caution">
    <text evidence="9">The sequence shown here is derived from an EMBL/GenBank/DDBJ whole genome shotgun (WGS) entry which is preliminary data.</text>
</comment>
<dbReference type="InterPro" id="IPR005490">
    <property type="entry name" value="LD_TPept_cat_dom"/>
</dbReference>
<dbReference type="GO" id="GO:0071972">
    <property type="term" value="F:peptidoglycan L,D-transpeptidase activity"/>
    <property type="evidence" value="ECO:0007669"/>
    <property type="project" value="TreeGrafter"/>
</dbReference>
<name>A0A502CSK5_9SPHN</name>
<keyword evidence="5 7" id="KW-0573">Peptidoglycan synthesis</keyword>
<evidence type="ECO:0000313" key="9">
    <source>
        <dbReference type="EMBL" id="TPG15712.1"/>
    </source>
</evidence>
<keyword evidence="6 7" id="KW-0961">Cell wall biogenesis/degradation</keyword>
<evidence type="ECO:0000256" key="6">
    <source>
        <dbReference type="ARBA" id="ARBA00023316"/>
    </source>
</evidence>
<evidence type="ECO:0000256" key="2">
    <source>
        <dbReference type="ARBA" id="ARBA00005992"/>
    </source>
</evidence>
<dbReference type="Proteomes" id="UP000318413">
    <property type="component" value="Unassembled WGS sequence"/>
</dbReference>
<feature type="domain" description="L,D-TPase catalytic" evidence="8">
    <location>
        <begin position="50"/>
        <end position="159"/>
    </location>
</feature>
<gene>
    <name evidence="9" type="ORF">EAH84_00300</name>
</gene>
<reference evidence="9 10" key="1">
    <citation type="journal article" date="2019" name="Environ. Microbiol.">
        <title>Species interactions and distinct microbial communities in high Arctic permafrost affected cryosols are associated with the CH4 and CO2 gas fluxes.</title>
        <authorList>
            <person name="Altshuler I."/>
            <person name="Hamel J."/>
            <person name="Turney S."/>
            <person name="Magnuson E."/>
            <person name="Levesque R."/>
            <person name="Greer C."/>
            <person name="Whyte L.G."/>
        </authorList>
    </citation>
    <scope>NUCLEOTIDE SEQUENCE [LARGE SCALE GENOMIC DNA]</scope>
    <source>
        <strain evidence="9 10">S5.1</strain>
    </source>
</reference>
<keyword evidence="3" id="KW-0808">Transferase</keyword>
<dbReference type="OrthoDB" id="463216at2"/>
<dbReference type="GO" id="GO:0016740">
    <property type="term" value="F:transferase activity"/>
    <property type="evidence" value="ECO:0007669"/>
    <property type="project" value="UniProtKB-KW"/>
</dbReference>
<dbReference type="EMBL" id="RCZK01000001">
    <property type="protein sequence ID" value="TPG15712.1"/>
    <property type="molecule type" value="Genomic_DNA"/>
</dbReference>
<protein>
    <recommendedName>
        <fullName evidence="8">L,D-TPase catalytic domain-containing protein</fullName>
    </recommendedName>
</protein>
<evidence type="ECO:0000256" key="5">
    <source>
        <dbReference type="ARBA" id="ARBA00022984"/>
    </source>
</evidence>
<evidence type="ECO:0000256" key="1">
    <source>
        <dbReference type="ARBA" id="ARBA00004752"/>
    </source>
</evidence>
<evidence type="ECO:0000313" key="10">
    <source>
        <dbReference type="Proteomes" id="UP000318413"/>
    </source>
</evidence>
<keyword evidence="4 7" id="KW-0133">Cell shape</keyword>
<dbReference type="AlphaFoldDB" id="A0A502CSK5"/>
<comment type="similarity">
    <text evidence="2">Belongs to the YkuD family.</text>
</comment>
<dbReference type="GO" id="GO:0071555">
    <property type="term" value="P:cell wall organization"/>
    <property type="evidence" value="ECO:0007669"/>
    <property type="project" value="UniProtKB-UniRule"/>
</dbReference>
<comment type="pathway">
    <text evidence="1 7">Cell wall biogenesis; peptidoglycan biosynthesis.</text>
</comment>
<accession>A0A502CSK5</accession>
<sequence>MLMALLATPALAADAMPGTVAIGGGVIATKLATLRANTFVWDDQGVTQPVSIVISIPDQKAYVYRGETMVAASSVSTGKDGKDTPVGTFPILQKEEMHHSNLYDSAPMPFMQRLTWDGVAIHAGRNPGFPASHGCVRVPRAFAEKLFTVTTLGTPVMVTQASASEGFVPPRPYDAAKMAAATADANAAQFDAVMNTMNR</sequence>
<dbReference type="CDD" id="cd16913">
    <property type="entry name" value="YkuD_like"/>
    <property type="match status" value="1"/>
</dbReference>
<dbReference type="PANTHER" id="PTHR30582:SF2">
    <property type="entry name" value="L,D-TRANSPEPTIDASE YCIB-RELATED"/>
    <property type="match status" value="1"/>
</dbReference>
<dbReference type="NCBIfam" id="NF004785">
    <property type="entry name" value="PRK06132.1-2"/>
    <property type="match status" value="1"/>
</dbReference>
<dbReference type="Pfam" id="PF03734">
    <property type="entry name" value="YkuD"/>
    <property type="match status" value="1"/>
</dbReference>
<evidence type="ECO:0000259" key="8">
    <source>
        <dbReference type="PROSITE" id="PS52029"/>
    </source>
</evidence>
<dbReference type="SUPFAM" id="SSF141523">
    <property type="entry name" value="L,D-transpeptidase catalytic domain-like"/>
    <property type="match status" value="1"/>
</dbReference>